<accession>A0ABS9QRK8</accession>
<proteinExistence type="predicted"/>
<gene>
    <name evidence="1" type="ORF">L4923_29640</name>
</gene>
<evidence type="ECO:0000313" key="2">
    <source>
        <dbReference type="Proteomes" id="UP001201701"/>
    </source>
</evidence>
<dbReference type="NCBIfam" id="TIGR04474">
    <property type="entry name" value="tcm_partner"/>
    <property type="match status" value="1"/>
</dbReference>
<protein>
    <submittedName>
        <fullName evidence="1">Three-Cys-motif partner protein TcmP</fullName>
    </submittedName>
</protein>
<dbReference type="EMBL" id="JAKREW010000078">
    <property type="protein sequence ID" value="MCG7509204.1"/>
    <property type="molecule type" value="Genomic_DNA"/>
</dbReference>
<organism evidence="1 2">
    <name type="scientific">Mesorhizobium retamae</name>
    <dbReference type="NCBI Taxonomy" id="2912854"/>
    <lineage>
        <taxon>Bacteria</taxon>
        <taxon>Pseudomonadati</taxon>
        <taxon>Pseudomonadota</taxon>
        <taxon>Alphaproteobacteria</taxon>
        <taxon>Hyphomicrobiales</taxon>
        <taxon>Phyllobacteriaceae</taxon>
        <taxon>Mesorhizobium</taxon>
    </lineage>
</organism>
<dbReference type="RefSeq" id="WP_239370700.1">
    <property type="nucleotide sequence ID" value="NZ_JAKREW010000078.1"/>
</dbReference>
<dbReference type="InterPro" id="IPR031009">
    <property type="entry name" value="Tcm_partner"/>
</dbReference>
<reference evidence="1 2" key="1">
    <citation type="submission" date="2022-02" db="EMBL/GenBank/DDBJ databases">
        <title>Draft genome sequence of Mezorhizobium retamae strain IRAMC:0171 isolated from Retama raetam nodules.</title>
        <authorList>
            <person name="Bengaied R."/>
            <person name="Sbissi I."/>
            <person name="Huber K."/>
            <person name="Ghodbane F."/>
            <person name="Nouioui I."/>
            <person name="Tarhouni M."/>
            <person name="Gtari M."/>
        </authorList>
    </citation>
    <scope>NUCLEOTIDE SEQUENCE [LARGE SCALE GENOMIC DNA]</scope>
    <source>
        <strain evidence="1 2">IRAMC:0171</strain>
    </source>
</reference>
<evidence type="ECO:0000313" key="1">
    <source>
        <dbReference type="EMBL" id="MCG7509204.1"/>
    </source>
</evidence>
<keyword evidence="2" id="KW-1185">Reference proteome</keyword>
<name>A0ABS9QRK8_9HYPH</name>
<dbReference type="Proteomes" id="UP001201701">
    <property type="component" value="Unassembled WGS sequence"/>
</dbReference>
<sequence>MGKLVDGDDGLPVEEVGMWAKEKHTYLCRYIEISSATRKKYLGPEKGGAAYVDLFCGPGRSFIPESREWIDGGAVAAWKRSQAVGSPFTRIIVGDADPIRLSASVTRLRSLGAPVIALAGTANDVALKAIQKSPVYGLNFAFLDPYNLEALDFKIIEMLSRIKRMDILVHVSAMDLQRNLGTNIFGEQSAFDAFAPGWRDAVNLAQSQPSIRRDVFDYWRAIVAKLGVWPSTEIKLITGSKNQPLYWLLLAARHELAHKFWATASNLNRQRSLF</sequence>
<comment type="caution">
    <text evidence="1">The sequence shown here is derived from an EMBL/GenBank/DDBJ whole genome shotgun (WGS) entry which is preliminary data.</text>
</comment>